<proteinExistence type="inferred from homology"/>
<evidence type="ECO:0000256" key="4">
    <source>
        <dbReference type="ARBA" id="ARBA00019842"/>
    </source>
</evidence>
<dbReference type="InterPro" id="IPR029510">
    <property type="entry name" value="Ald_DH_CS_GLU"/>
</dbReference>
<comment type="caution">
    <text evidence="10">The sequence shown here is derived from an EMBL/GenBank/DDBJ whole genome shotgun (WGS) entry which is preliminary data.</text>
</comment>
<dbReference type="InterPro" id="IPR016163">
    <property type="entry name" value="Ald_DH_C"/>
</dbReference>
<comment type="pathway">
    <text evidence="1">Amino-acid degradation; 4-aminobutanoate degradation.</text>
</comment>
<dbReference type="SUPFAM" id="SSF53720">
    <property type="entry name" value="ALDH-like"/>
    <property type="match status" value="1"/>
</dbReference>
<dbReference type="Pfam" id="PF00171">
    <property type="entry name" value="Aldedh"/>
    <property type="match status" value="2"/>
</dbReference>
<evidence type="ECO:0000256" key="3">
    <source>
        <dbReference type="ARBA" id="ARBA00013051"/>
    </source>
</evidence>
<dbReference type="GO" id="GO:0005737">
    <property type="term" value="C:cytoplasm"/>
    <property type="evidence" value="ECO:0007669"/>
    <property type="project" value="TreeGrafter"/>
</dbReference>
<dbReference type="Gene3D" id="3.40.309.10">
    <property type="entry name" value="Aldehyde Dehydrogenase, Chain A, domain 2"/>
    <property type="match status" value="1"/>
</dbReference>
<gene>
    <name evidence="10" type="primary">gabD_1</name>
    <name evidence="10" type="ORF">LSUB1_G005036</name>
</gene>
<evidence type="ECO:0000256" key="6">
    <source>
        <dbReference type="ARBA" id="ARBA00030806"/>
    </source>
</evidence>
<comment type="similarity">
    <text evidence="2 8">Belongs to the aldehyde dehydrogenase family.</text>
</comment>
<protein>
    <recommendedName>
        <fullName evidence="4">Succinate-semialdehyde dehydrogenase, mitochondrial</fullName>
        <ecNumber evidence="3">1.2.1.24</ecNumber>
    </recommendedName>
    <alternativeName>
        <fullName evidence="6">NAD(+)-dependent succinic semialdehyde dehydrogenase</fullName>
    </alternativeName>
</protein>
<evidence type="ECO:0000259" key="9">
    <source>
        <dbReference type="Pfam" id="PF00171"/>
    </source>
</evidence>
<feature type="domain" description="Aldehyde dehydrogenase" evidence="9">
    <location>
        <begin position="59"/>
        <end position="150"/>
    </location>
</feature>
<evidence type="ECO:0000256" key="1">
    <source>
        <dbReference type="ARBA" id="ARBA00005176"/>
    </source>
</evidence>
<dbReference type="AlphaFoldDB" id="A0A8H8RJR3"/>
<keyword evidence="5 8" id="KW-0560">Oxidoreductase</keyword>
<feature type="domain" description="Aldehyde dehydrogenase" evidence="9">
    <location>
        <begin position="173"/>
        <end position="480"/>
    </location>
</feature>
<dbReference type="PANTHER" id="PTHR43353">
    <property type="entry name" value="SUCCINATE-SEMIALDEHYDE DEHYDROGENASE, MITOCHONDRIAL"/>
    <property type="match status" value="1"/>
</dbReference>
<dbReference type="GO" id="GO:0004777">
    <property type="term" value="F:succinate-semialdehyde dehydrogenase (NAD+) activity"/>
    <property type="evidence" value="ECO:0007669"/>
    <property type="project" value="UniProtKB-EC"/>
</dbReference>
<dbReference type="EMBL" id="QGMJ01000489">
    <property type="protein sequence ID" value="TVY35787.1"/>
    <property type="molecule type" value="Genomic_DNA"/>
</dbReference>
<evidence type="ECO:0000256" key="5">
    <source>
        <dbReference type="ARBA" id="ARBA00023002"/>
    </source>
</evidence>
<dbReference type="InterPro" id="IPR016161">
    <property type="entry name" value="Ald_DH/histidinol_DH"/>
</dbReference>
<dbReference type="CDD" id="cd07103">
    <property type="entry name" value="ALDH_F5_SSADH_GabD"/>
    <property type="match status" value="1"/>
</dbReference>
<dbReference type="InterPro" id="IPR016160">
    <property type="entry name" value="Ald_DH_CS_CYS"/>
</dbReference>
<keyword evidence="11" id="KW-1185">Reference proteome</keyword>
<dbReference type="Gene3D" id="3.40.605.10">
    <property type="entry name" value="Aldehyde Dehydrogenase, Chain A, domain 1"/>
    <property type="match status" value="2"/>
</dbReference>
<accession>A0A8H8RJR3</accession>
<evidence type="ECO:0000256" key="7">
    <source>
        <dbReference type="PROSITE-ProRule" id="PRU10007"/>
    </source>
</evidence>
<dbReference type="GO" id="GO:0009450">
    <property type="term" value="P:gamma-aminobutyric acid catabolic process"/>
    <property type="evidence" value="ECO:0007669"/>
    <property type="project" value="TreeGrafter"/>
</dbReference>
<dbReference type="PANTHER" id="PTHR43353:SF5">
    <property type="entry name" value="SUCCINATE-SEMIALDEHYDE DEHYDROGENASE, MITOCHONDRIAL"/>
    <property type="match status" value="1"/>
</dbReference>
<dbReference type="Proteomes" id="UP000462212">
    <property type="component" value="Unassembled WGS sequence"/>
</dbReference>
<evidence type="ECO:0000256" key="8">
    <source>
        <dbReference type="RuleBase" id="RU003345"/>
    </source>
</evidence>
<sequence length="490" mass="52309">MNIFKTTSRILPRRAPFQPSTLPTRITRAASTMTLSHNVPKLNDPSLLKLNVAYVNGEWVKAKSGKTFEVFDPTSGKLIGTVPEFDAQDTQAAIDAAAAAFPAFRLKTGRERSKLLRKWYDLMMENSEDLARLITWENGKPLADAKGEPTSSNVIELLLSGSPLEFVGSSHPGCTVVAKSPGETPFTSLAIAELAHRAGIPKGVVNVISALENTPEVGELLCTSPIIKKVSFTGSTGVGKLLMKQSSSTLKKLSFELGGNAPFIVFDDADLEVAVNGAIASKFRSSGQTCVCANRLFIQSGIYDTFAQKFAAKVNEFHVGGGYTEGVTHGPLIHDRAITKVEAHVRDAEAKGGKVIQGGQKMPELGANFFQPTIITGMNTSMALASEETFGPVAGLFKFDTEEEVVRIANSAEVGLAGYFFSKDIQRVFRVAEALEVGMVGVNTGLISDPAAPFGGVKESGFGREGSKYGVGEYQTIKMITYGGIGPLQS</sequence>
<evidence type="ECO:0000256" key="2">
    <source>
        <dbReference type="ARBA" id="ARBA00009986"/>
    </source>
</evidence>
<dbReference type="PROSITE" id="PS00687">
    <property type="entry name" value="ALDEHYDE_DEHYDR_GLU"/>
    <property type="match status" value="1"/>
</dbReference>
<name>A0A8H8RJR3_9HELO</name>
<dbReference type="InterPro" id="IPR050740">
    <property type="entry name" value="Aldehyde_DH_Superfamily"/>
</dbReference>
<dbReference type="EC" id="1.2.1.24" evidence="3"/>
<feature type="active site" evidence="7">
    <location>
        <position position="256"/>
    </location>
</feature>
<dbReference type="FunFam" id="3.40.309.10:FF:000004">
    <property type="entry name" value="Succinate-semialdehyde dehydrogenase I"/>
    <property type="match status" value="1"/>
</dbReference>
<dbReference type="PROSITE" id="PS00070">
    <property type="entry name" value="ALDEHYDE_DEHYDR_CYS"/>
    <property type="match status" value="1"/>
</dbReference>
<dbReference type="InterPro" id="IPR015590">
    <property type="entry name" value="Aldehyde_DH_dom"/>
</dbReference>
<organism evidence="10 11">
    <name type="scientific">Lachnellula subtilissima</name>
    <dbReference type="NCBI Taxonomy" id="602034"/>
    <lineage>
        <taxon>Eukaryota</taxon>
        <taxon>Fungi</taxon>
        <taxon>Dikarya</taxon>
        <taxon>Ascomycota</taxon>
        <taxon>Pezizomycotina</taxon>
        <taxon>Leotiomycetes</taxon>
        <taxon>Helotiales</taxon>
        <taxon>Lachnaceae</taxon>
        <taxon>Lachnellula</taxon>
    </lineage>
</organism>
<evidence type="ECO:0000313" key="10">
    <source>
        <dbReference type="EMBL" id="TVY35787.1"/>
    </source>
</evidence>
<reference evidence="10 11" key="1">
    <citation type="submission" date="2018-05" db="EMBL/GenBank/DDBJ databases">
        <title>Genome sequencing and assembly of the regulated plant pathogen Lachnellula willkommii and related sister species for the development of diagnostic species identification markers.</title>
        <authorList>
            <person name="Giroux E."/>
            <person name="Bilodeau G."/>
        </authorList>
    </citation>
    <scope>NUCLEOTIDE SEQUENCE [LARGE SCALE GENOMIC DNA]</scope>
    <source>
        <strain evidence="10 11">CBS 197.66</strain>
    </source>
</reference>
<dbReference type="OrthoDB" id="310895at2759"/>
<dbReference type="InterPro" id="IPR016162">
    <property type="entry name" value="Ald_DH_N"/>
</dbReference>
<evidence type="ECO:0000313" key="11">
    <source>
        <dbReference type="Proteomes" id="UP000462212"/>
    </source>
</evidence>